<dbReference type="CDD" id="cd00774">
    <property type="entry name" value="GlyRS-like_core"/>
    <property type="match status" value="1"/>
</dbReference>
<protein>
    <recommendedName>
        <fullName evidence="8">Glycine--tRNA ligase</fullName>
        <ecNumber evidence="8">6.1.1.14</ecNumber>
    </recommendedName>
    <alternativeName>
        <fullName evidence="8">Glycyl-tRNA synthetase</fullName>
        <shortName evidence="8">GlyRS</shortName>
    </alternativeName>
</protein>
<dbReference type="SUPFAM" id="SSF55681">
    <property type="entry name" value="Class II aaRS and biotin synthetases"/>
    <property type="match status" value="1"/>
</dbReference>
<dbReference type="PROSITE" id="PS50862">
    <property type="entry name" value="AA_TRNA_LIGASE_II"/>
    <property type="match status" value="1"/>
</dbReference>
<comment type="similarity">
    <text evidence="1 8">Belongs to the class-II aminoacyl-tRNA synthetase family.</text>
</comment>
<dbReference type="InterPro" id="IPR027031">
    <property type="entry name" value="Gly-tRNA_synthase/POLG2"/>
</dbReference>
<dbReference type="GO" id="GO:0005524">
    <property type="term" value="F:ATP binding"/>
    <property type="evidence" value="ECO:0007669"/>
    <property type="project" value="UniProtKB-UniRule"/>
</dbReference>
<dbReference type="InterPro" id="IPR045864">
    <property type="entry name" value="aa-tRNA-synth_II/BPL/LPL"/>
</dbReference>
<dbReference type="Proteomes" id="UP000294919">
    <property type="component" value="Unassembled WGS sequence"/>
</dbReference>
<comment type="function">
    <text evidence="8">Catalyzes the attachment of glycine to tRNA(Gly).</text>
</comment>
<dbReference type="GO" id="GO:0006426">
    <property type="term" value="P:glycyl-tRNA aminoacylation"/>
    <property type="evidence" value="ECO:0007669"/>
    <property type="project" value="UniProtKB-UniRule"/>
</dbReference>
<reference evidence="10 11" key="1">
    <citation type="submission" date="2019-03" db="EMBL/GenBank/DDBJ databases">
        <title>Genomic Encyclopedia of Type Strains, Phase IV (KMG-IV): sequencing the most valuable type-strain genomes for metagenomic binning, comparative biology and taxonomic classification.</title>
        <authorList>
            <person name="Goeker M."/>
        </authorList>
    </citation>
    <scope>NUCLEOTIDE SEQUENCE [LARGE SCALE GENOMIC DNA]</scope>
    <source>
        <strain evidence="10 11">DSM 102940</strain>
    </source>
</reference>
<dbReference type="CDD" id="cd00858">
    <property type="entry name" value="GlyRS_anticodon"/>
    <property type="match status" value="1"/>
</dbReference>
<dbReference type="InterPro" id="IPR022961">
    <property type="entry name" value="Gly_tRNA_ligase_bac"/>
</dbReference>
<keyword evidence="5 8" id="KW-0067">ATP-binding</keyword>
<keyword evidence="2 8" id="KW-0963">Cytoplasm</keyword>
<proteinExistence type="inferred from homology"/>
<evidence type="ECO:0000313" key="11">
    <source>
        <dbReference type="Proteomes" id="UP000294919"/>
    </source>
</evidence>
<keyword evidence="6 8" id="KW-0648">Protein biosynthesis</keyword>
<dbReference type="GO" id="GO:1990742">
    <property type="term" value="C:microvesicle"/>
    <property type="evidence" value="ECO:0007669"/>
    <property type="project" value="UniProtKB-ARBA"/>
</dbReference>
<keyword evidence="3 8" id="KW-0436">Ligase</keyword>
<comment type="subunit">
    <text evidence="8">Homodimer.</text>
</comment>
<feature type="binding site" evidence="8">
    <location>
        <begin position="335"/>
        <end position="338"/>
    </location>
    <ligand>
        <name>ATP</name>
        <dbReference type="ChEBI" id="CHEBI:30616"/>
    </ligand>
</feature>
<dbReference type="FunFam" id="3.40.50.800:FF:000002">
    <property type="entry name" value="Glycine--tRNA ligase"/>
    <property type="match status" value="1"/>
</dbReference>
<keyword evidence="11" id="KW-1185">Reference proteome</keyword>
<keyword evidence="4 8" id="KW-0547">Nucleotide-binding</keyword>
<dbReference type="GO" id="GO:0015966">
    <property type="term" value="P:diadenosine tetraphosphate biosynthetic process"/>
    <property type="evidence" value="ECO:0007669"/>
    <property type="project" value="UniProtKB-ARBA"/>
</dbReference>
<evidence type="ECO:0000259" key="9">
    <source>
        <dbReference type="PROSITE" id="PS50862"/>
    </source>
</evidence>
<comment type="caution">
    <text evidence="10">The sequence shown here is derived from an EMBL/GenBank/DDBJ whole genome shotgun (WGS) entry which is preliminary data.</text>
</comment>
<dbReference type="InterPro" id="IPR006195">
    <property type="entry name" value="aa-tRNA-synth_II"/>
</dbReference>
<dbReference type="EC" id="6.1.1.14" evidence="8"/>
<accession>A0A4R2L7C5</accession>
<dbReference type="SUPFAM" id="SSF52954">
    <property type="entry name" value="Class II aaRS ABD-related"/>
    <property type="match status" value="1"/>
</dbReference>
<dbReference type="InterPro" id="IPR004154">
    <property type="entry name" value="Anticodon-bd"/>
</dbReference>
<feature type="binding site" evidence="8">
    <location>
        <begin position="291"/>
        <end position="292"/>
    </location>
    <ligand>
        <name>ATP</name>
        <dbReference type="ChEBI" id="CHEBI:30616"/>
    </ligand>
</feature>
<dbReference type="GO" id="GO:0005829">
    <property type="term" value="C:cytosol"/>
    <property type="evidence" value="ECO:0007669"/>
    <property type="project" value="UniProtKB-ARBA"/>
</dbReference>
<comment type="subcellular location">
    <subcellularLocation>
        <location evidence="8">Cytoplasm</location>
    </subcellularLocation>
</comment>
<dbReference type="GO" id="GO:0140096">
    <property type="term" value="F:catalytic activity, acting on a protein"/>
    <property type="evidence" value="ECO:0007669"/>
    <property type="project" value="UniProtKB-ARBA"/>
</dbReference>
<dbReference type="InterPro" id="IPR002315">
    <property type="entry name" value="tRNA-synt_gly"/>
</dbReference>
<evidence type="ECO:0000313" key="10">
    <source>
        <dbReference type="EMBL" id="TCO80029.1"/>
    </source>
</evidence>
<dbReference type="Pfam" id="PF03129">
    <property type="entry name" value="HGTP_anticodon"/>
    <property type="match status" value="1"/>
</dbReference>
<organism evidence="10 11">
    <name type="scientific">Marinisporobacter balticus</name>
    <dbReference type="NCBI Taxonomy" id="2018667"/>
    <lineage>
        <taxon>Bacteria</taxon>
        <taxon>Bacillati</taxon>
        <taxon>Bacillota</taxon>
        <taxon>Clostridia</taxon>
        <taxon>Peptostreptococcales</taxon>
        <taxon>Thermotaleaceae</taxon>
        <taxon>Marinisporobacter</taxon>
    </lineage>
</organism>
<dbReference type="PRINTS" id="PR01043">
    <property type="entry name" value="TRNASYNTHGLY"/>
</dbReference>
<dbReference type="PANTHER" id="PTHR10745">
    <property type="entry name" value="GLYCYL-TRNA SYNTHETASE/DNA POLYMERASE SUBUNIT GAMMA-2"/>
    <property type="match status" value="1"/>
</dbReference>
<dbReference type="InterPro" id="IPR002314">
    <property type="entry name" value="aa-tRNA-synt_IIb"/>
</dbReference>
<evidence type="ECO:0000256" key="5">
    <source>
        <dbReference type="ARBA" id="ARBA00022840"/>
    </source>
</evidence>
<dbReference type="RefSeq" id="WP_132241883.1">
    <property type="nucleotide sequence ID" value="NZ_SLWV01000001.1"/>
</dbReference>
<comment type="catalytic activity">
    <reaction evidence="8">
        <text>tRNA(Gly) + glycine + ATP = glycyl-tRNA(Gly) + AMP + diphosphate</text>
        <dbReference type="Rhea" id="RHEA:16013"/>
        <dbReference type="Rhea" id="RHEA-COMP:9664"/>
        <dbReference type="Rhea" id="RHEA-COMP:9683"/>
        <dbReference type="ChEBI" id="CHEBI:30616"/>
        <dbReference type="ChEBI" id="CHEBI:33019"/>
        <dbReference type="ChEBI" id="CHEBI:57305"/>
        <dbReference type="ChEBI" id="CHEBI:78442"/>
        <dbReference type="ChEBI" id="CHEBI:78522"/>
        <dbReference type="ChEBI" id="CHEBI:456215"/>
        <dbReference type="EC" id="6.1.1.14"/>
    </reaction>
</comment>
<dbReference type="InterPro" id="IPR033731">
    <property type="entry name" value="GlyRS-like_core"/>
</dbReference>
<gene>
    <name evidence="8" type="primary">glyQS</name>
    <name evidence="10" type="ORF">EV214_101266</name>
</gene>
<dbReference type="NCBIfam" id="TIGR00389">
    <property type="entry name" value="glyS_dimeric"/>
    <property type="match status" value="1"/>
</dbReference>
<dbReference type="Pfam" id="PF00587">
    <property type="entry name" value="tRNA-synt_2b"/>
    <property type="match status" value="1"/>
</dbReference>
<dbReference type="PANTHER" id="PTHR10745:SF8">
    <property type="entry name" value="DNA POLYMERASE SUBUNIT GAMMA-2, MITOCHONDRIAL"/>
    <property type="match status" value="1"/>
</dbReference>
<feature type="binding site" evidence="8">
    <location>
        <position position="175"/>
    </location>
    <ligand>
        <name>substrate</name>
    </ligand>
</feature>
<dbReference type="InterPro" id="IPR036621">
    <property type="entry name" value="Anticodon-bd_dom_sf"/>
</dbReference>
<evidence type="ECO:0000256" key="2">
    <source>
        <dbReference type="ARBA" id="ARBA00022490"/>
    </source>
</evidence>
<evidence type="ECO:0000256" key="6">
    <source>
        <dbReference type="ARBA" id="ARBA00022917"/>
    </source>
</evidence>
<dbReference type="GO" id="GO:0004820">
    <property type="term" value="F:glycine-tRNA ligase activity"/>
    <property type="evidence" value="ECO:0007669"/>
    <property type="project" value="UniProtKB-UniRule"/>
</dbReference>
<dbReference type="HAMAP" id="MF_00253_B">
    <property type="entry name" value="Gly_tRNA_synth_B"/>
    <property type="match status" value="1"/>
</dbReference>
<evidence type="ECO:0000256" key="7">
    <source>
        <dbReference type="ARBA" id="ARBA00023146"/>
    </source>
</evidence>
<evidence type="ECO:0000256" key="1">
    <source>
        <dbReference type="ARBA" id="ARBA00008226"/>
    </source>
</evidence>
<dbReference type="GO" id="GO:0070062">
    <property type="term" value="C:extracellular exosome"/>
    <property type="evidence" value="ECO:0007669"/>
    <property type="project" value="UniProtKB-ARBA"/>
</dbReference>
<sequence>MTAEKKMDKIVALAKGRGYVFSGSEIYGGLANTWDYGPLGVELKNNVKKAWWRKFIQESPYNVGIDAAILMNPQTWVASGHIGGFNDPLLDCKKCRSRFRADKLIEDYFREKEATEITVDGWANEKMEVFINEKNIKCPECGELDYTKIRQFNLMFKTFQGVTEDSKAEIYLRPETAQGIFVNFKNVVRSSRKKIPFGIGQIGKSFRNEITPGNFTFRTREFEQMELEFFCKPGEDLEWFEYWKTFCKKWLLDLNMKEENLKLRDHEKEELSHYSNATTDFEYKFPFGWGELWGIADRTDFDLKQHKEHSGVDLSYQDPVTNEKYIPYCIEPSLGADRVTLAFLIDAYEEEALEDGTSRTVLKLHPALSPYKACVLPLTKKLDEGATELFAKLAKKFMVDYDVSGSIGKRYRRQDEIGTPFCITYDFDTLEDNAVTVRDRDTMQQVRIKIEDLERYIEERMDF</sequence>
<feature type="binding site" evidence="8">
    <location>
        <position position="100"/>
    </location>
    <ligand>
        <name>substrate</name>
    </ligand>
</feature>
<evidence type="ECO:0000256" key="8">
    <source>
        <dbReference type="HAMAP-Rule" id="MF_00253"/>
    </source>
</evidence>
<name>A0A4R2L7C5_9FIRM</name>
<feature type="binding site" evidence="8">
    <location>
        <begin position="331"/>
        <end position="335"/>
    </location>
    <ligand>
        <name>substrate</name>
    </ligand>
</feature>
<dbReference type="Gene3D" id="3.30.930.10">
    <property type="entry name" value="Bira Bifunctional Protein, Domain 2"/>
    <property type="match status" value="1"/>
</dbReference>
<evidence type="ECO:0000256" key="3">
    <source>
        <dbReference type="ARBA" id="ARBA00022598"/>
    </source>
</evidence>
<dbReference type="NCBIfam" id="NF003211">
    <property type="entry name" value="PRK04173.1"/>
    <property type="match status" value="1"/>
</dbReference>
<feature type="domain" description="Aminoacyl-transfer RNA synthetases class-II family profile" evidence="9">
    <location>
        <begin position="155"/>
        <end position="370"/>
    </location>
</feature>
<dbReference type="AlphaFoldDB" id="A0A4R2L7C5"/>
<feature type="binding site" evidence="8">
    <location>
        <begin position="217"/>
        <end position="222"/>
    </location>
    <ligand>
        <name>ATP</name>
        <dbReference type="ChEBI" id="CHEBI:30616"/>
    </ligand>
</feature>
<dbReference type="GO" id="GO:0004081">
    <property type="term" value="F:bis(5'-nucleosyl)-tetraphosphatase (asymmetrical) activity"/>
    <property type="evidence" value="ECO:0007669"/>
    <property type="project" value="UniProtKB-ARBA"/>
</dbReference>
<dbReference type="OrthoDB" id="9760853at2"/>
<dbReference type="Gene3D" id="3.40.50.800">
    <property type="entry name" value="Anticodon-binding domain"/>
    <property type="match status" value="1"/>
</dbReference>
<evidence type="ECO:0000256" key="4">
    <source>
        <dbReference type="ARBA" id="ARBA00022741"/>
    </source>
</evidence>
<feature type="binding site" evidence="8">
    <location>
        <begin position="207"/>
        <end position="209"/>
    </location>
    <ligand>
        <name>ATP</name>
        <dbReference type="ChEBI" id="CHEBI:30616"/>
    </ligand>
</feature>
<feature type="binding site" evidence="8">
    <location>
        <begin position="222"/>
        <end position="226"/>
    </location>
    <ligand>
        <name>substrate</name>
    </ligand>
</feature>
<dbReference type="GO" id="GO:0016740">
    <property type="term" value="F:transferase activity"/>
    <property type="evidence" value="ECO:0007669"/>
    <property type="project" value="UniProtKB-ARBA"/>
</dbReference>
<keyword evidence="7 8" id="KW-0030">Aminoacyl-tRNA synthetase</keyword>
<dbReference type="EMBL" id="SLWV01000001">
    <property type="protein sequence ID" value="TCO80029.1"/>
    <property type="molecule type" value="Genomic_DNA"/>
</dbReference>